<name>A0ABS3W8S2_9BACL</name>
<comment type="caution">
    <text evidence="2">The sequence shown here is derived from an EMBL/GenBank/DDBJ whole genome shotgun (WGS) entry which is preliminary data.</text>
</comment>
<dbReference type="Pfam" id="PF12697">
    <property type="entry name" value="Abhydrolase_6"/>
    <property type="match status" value="1"/>
</dbReference>
<feature type="domain" description="AB hydrolase-1" evidence="1">
    <location>
        <begin position="27"/>
        <end position="250"/>
    </location>
</feature>
<keyword evidence="3" id="KW-1185">Reference proteome</keyword>
<keyword evidence="2" id="KW-0378">Hydrolase</keyword>
<dbReference type="InterPro" id="IPR000073">
    <property type="entry name" value="AB_hydrolase_1"/>
</dbReference>
<dbReference type="Proteomes" id="UP000670947">
    <property type="component" value="Unassembled WGS sequence"/>
</dbReference>
<organism evidence="2 3">
    <name type="scientific">Paenibacillus artemisiicola</name>
    <dbReference type="NCBI Taxonomy" id="1172618"/>
    <lineage>
        <taxon>Bacteria</taxon>
        <taxon>Bacillati</taxon>
        <taxon>Bacillota</taxon>
        <taxon>Bacilli</taxon>
        <taxon>Bacillales</taxon>
        <taxon>Paenibacillaceae</taxon>
        <taxon>Paenibacillus</taxon>
    </lineage>
</organism>
<accession>A0ABS3W8S2</accession>
<dbReference type="PRINTS" id="PR00111">
    <property type="entry name" value="ABHYDROLASE"/>
</dbReference>
<reference evidence="2 3" key="1">
    <citation type="submission" date="2021-03" db="EMBL/GenBank/DDBJ databases">
        <title>Paenibacillus artemisicola MWE-103 whole genome sequence.</title>
        <authorList>
            <person name="Ham Y.J."/>
        </authorList>
    </citation>
    <scope>NUCLEOTIDE SEQUENCE [LARGE SCALE GENOMIC DNA]</scope>
    <source>
        <strain evidence="2 3">MWE-103</strain>
    </source>
</reference>
<dbReference type="InterPro" id="IPR036388">
    <property type="entry name" value="WH-like_DNA-bd_sf"/>
</dbReference>
<dbReference type="InterPro" id="IPR050266">
    <property type="entry name" value="AB_hydrolase_sf"/>
</dbReference>
<gene>
    <name evidence="2" type="ORF">I8J29_10900</name>
</gene>
<dbReference type="InterPro" id="IPR029058">
    <property type="entry name" value="AB_hydrolase_fold"/>
</dbReference>
<dbReference type="PANTHER" id="PTHR43798">
    <property type="entry name" value="MONOACYLGLYCEROL LIPASE"/>
    <property type="match status" value="1"/>
</dbReference>
<dbReference type="RefSeq" id="WP_208847641.1">
    <property type="nucleotide sequence ID" value="NZ_JAGGDJ010000005.1"/>
</dbReference>
<dbReference type="GO" id="GO:0016787">
    <property type="term" value="F:hydrolase activity"/>
    <property type="evidence" value="ECO:0007669"/>
    <property type="project" value="UniProtKB-KW"/>
</dbReference>
<dbReference type="SUPFAM" id="SSF53474">
    <property type="entry name" value="alpha/beta-Hydrolases"/>
    <property type="match status" value="1"/>
</dbReference>
<sequence>MSDVKEPGPVLAYRHSPASRPEAETIMLLHGNGFNSSLWGGMAERLNECFHVLFIDVHAGEAEYATWDRLCGELRGLLARLDIRELHIAGHAFGGSLAVAFADRYPEAVKTLVLISLAVFYPAVEGERIINAYLGHIAEQGLPTVARREFIPFLTLLPEGDEMLEAIYRAYDRIDERLYLQLFKLQMLDRPIHERRKIACPALLLAGEQDKLYLPQLQSITAGYFARGSFLIMPNASNAVFIDQPELTAQWIRDFVLKASNYVRQSSRATMASHIPSIIHAVMQNLAPDMRPRESAKALEPVLHVALFHPFEVRLNGVPILDGWDKRYAKTIMAYLAMHPSCTREELCDALFPELSRLTALSNLRVYLGYLKKLLELPGGESVLVTSRTHIRLNAKIECDLQIYGAELRRIPFITDGESKYAALRALLRTVGTEPFMQGIYDQWFLDFRTDIEELLASLSEWAASWEARMDRPDSARYFAQIAHRLTDGGDSL</sequence>
<dbReference type="Gene3D" id="1.10.10.10">
    <property type="entry name" value="Winged helix-like DNA-binding domain superfamily/Winged helix DNA-binding domain"/>
    <property type="match status" value="1"/>
</dbReference>
<protein>
    <submittedName>
        <fullName evidence="2">Alpha/beta fold hydrolase</fullName>
    </submittedName>
</protein>
<evidence type="ECO:0000313" key="2">
    <source>
        <dbReference type="EMBL" id="MBO7744707.1"/>
    </source>
</evidence>
<proteinExistence type="predicted"/>
<evidence type="ECO:0000313" key="3">
    <source>
        <dbReference type="Proteomes" id="UP000670947"/>
    </source>
</evidence>
<dbReference type="EMBL" id="JAGGDJ010000005">
    <property type="protein sequence ID" value="MBO7744707.1"/>
    <property type="molecule type" value="Genomic_DNA"/>
</dbReference>
<evidence type="ECO:0000259" key="1">
    <source>
        <dbReference type="Pfam" id="PF12697"/>
    </source>
</evidence>
<dbReference type="Gene3D" id="3.40.50.1820">
    <property type="entry name" value="alpha/beta hydrolase"/>
    <property type="match status" value="1"/>
</dbReference>